<evidence type="ECO:0000259" key="3">
    <source>
        <dbReference type="Pfam" id="PF02811"/>
    </source>
</evidence>
<comment type="catalytic activity">
    <reaction evidence="2">
        <text>L-histidinol phosphate + H2O = L-histidinol + phosphate</text>
        <dbReference type="Rhea" id="RHEA:14465"/>
        <dbReference type="ChEBI" id="CHEBI:15377"/>
        <dbReference type="ChEBI" id="CHEBI:43474"/>
        <dbReference type="ChEBI" id="CHEBI:57699"/>
        <dbReference type="ChEBI" id="CHEBI:57980"/>
        <dbReference type="EC" id="3.1.3.15"/>
    </reaction>
</comment>
<dbReference type="EC" id="3.1.3.15" evidence="2"/>
<feature type="domain" description="PHP" evidence="3">
    <location>
        <begin position="4"/>
        <end position="226"/>
    </location>
</feature>
<evidence type="ECO:0000256" key="2">
    <source>
        <dbReference type="RuleBase" id="RU366003"/>
    </source>
</evidence>
<dbReference type="GeneID" id="73472156"/>
<dbReference type="PANTHER" id="PTHR21039:SF0">
    <property type="entry name" value="HISTIDINOL-PHOSPHATASE"/>
    <property type="match status" value="1"/>
</dbReference>
<dbReference type="RefSeq" id="XP_049261352.1">
    <property type="nucleotide sequence ID" value="XM_049409413.1"/>
</dbReference>
<dbReference type="InterPro" id="IPR010140">
    <property type="entry name" value="Histidinol_P_phosphatase_HisJ"/>
</dbReference>
<dbReference type="EMBL" id="JAGSYN010000267">
    <property type="protein sequence ID" value="KAG7661119.1"/>
    <property type="molecule type" value="Genomic_DNA"/>
</dbReference>
<dbReference type="GO" id="GO:0000105">
    <property type="term" value="P:L-histidine biosynthetic process"/>
    <property type="evidence" value="ECO:0007669"/>
    <property type="project" value="UniProtKB-UniRule"/>
</dbReference>
<comment type="similarity">
    <text evidence="2">Belongs to the PHP hydrolase family. HisK subfamily.</text>
</comment>
<dbReference type="PANTHER" id="PTHR21039">
    <property type="entry name" value="HISTIDINOL PHOSPHATASE-RELATED"/>
    <property type="match status" value="1"/>
</dbReference>
<comment type="caution">
    <text evidence="4">The sequence shown here is derived from an EMBL/GenBank/DDBJ whole genome shotgun (WGS) entry which is preliminary data.</text>
</comment>
<dbReference type="Proteomes" id="UP000694255">
    <property type="component" value="Unassembled WGS sequence"/>
</dbReference>
<comment type="pathway">
    <text evidence="2">Amino-acid biosynthesis; L-histidine biosynthesis; L-histidine from 5-phospho-alpha-D-ribose 1-diphosphate: step 8/9.</text>
</comment>
<evidence type="ECO:0000313" key="4">
    <source>
        <dbReference type="EMBL" id="KAG7661119.1"/>
    </source>
</evidence>
<dbReference type="NCBIfam" id="TIGR01856">
    <property type="entry name" value="hisJ_fam"/>
    <property type="match status" value="1"/>
</dbReference>
<proteinExistence type="inferred from homology"/>
<dbReference type="AlphaFoldDB" id="A0A8J5QFH0"/>
<name>A0A8J5QFH0_9ASCO</name>
<dbReference type="CDD" id="cd12110">
    <property type="entry name" value="PHP_HisPPase_Hisj_like"/>
    <property type="match status" value="1"/>
</dbReference>
<dbReference type="Pfam" id="PF02811">
    <property type="entry name" value="PHP"/>
    <property type="match status" value="1"/>
</dbReference>
<reference evidence="4 5" key="1">
    <citation type="journal article" date="2021" name="DNA Res.">
        <title>Genome analysis of Candida subhashii reveals its hybrid nature and dual mitochondrial genome conformations.</title>
        <authorList>
            <person name="Mixao V."/>
            <person name="Hegedusova E."/>
            <person name="Saus E."/>
            <person name="Pryszcz L.P."/>
            <person name="Cillingova A."/>
            <person name="Nosek J."/>
            <person name="Gabaldon T."/>
        </authorList>
    </citation>
    <scope>NUCLEOTIDE SEQUENCE [LARGE SCALE GENOMIC DNA]</scope>
    <source>
        <strain evidence="4 5">CBS 10753</strain>
    </source>
</reference>
<keyword evidence="5" id="KW-1185">Reference proteome</keyword>
<dbReference type="OrthoDB" id="5957391at2759"/>
<dbReference type="GO" id="GO:0004401">
    <property type="term" value="F:histidinol-phosphatase activity"/>
    <property type="evidence" value="ECO:0007669"/>
    <property type="project" value="UniProtKB-UniRule"/>
</dbReference>
<keyword evidence="2" id="KW-0028">Amino-acid biosynthesis</keyword>
<dbReference type="InterPro" id="IPR004013">
    <property type="entry name" value="PHP_dom"/>
</dbReference>
<dbReference type="UniPathway" id="UPA00031">
    <property type="reaction ID" value="UER00013"/>
</dbReference>
<organism evidence="4 5">
    <name type="scientific">[Candida] subhashii</name>
    <dbReference type="NCBI Taxonomy" id="561895"/>
    <lineage>
        <taxon>Eukaryota</taxon>
        <taxon>Fungi</taxon>
        <taxon>Dikarya</taxon>
        <taxon>Ascomycota</taxon>
        <taxon>Saccharomycotina</taxon>
        <taxon>Pichiomycetes</taxon>
        <taxon>Debaryomycetaceae</taxon>
        <taxon>Spathaspora</taxon>
    </lineage>
</organism>
<protein>
    <recommendedName>
        <fullName evidence="2">Histidinol-phosphatase</fullName>
        <shortName evidence="2">HolPase</shortName>
        <ecNumber evidence="2">3.1.3.15</ecNumber>
    </recommendedName>
</protein>
<keyword evidence="1 2" id="KW-0378">Hydrolase</keyword>
<evidence type="ECO:0000313" key="5">
    <source>
        <dbReference type="Proteomes" id="UP000694255"/>
    </source>
</evidence>
<evidence type="ECO:0000256" key="1">
    <source>
        <dbReference type="ARBA" id="ARBA00022801"/>
    </source>
</evidence>
<dbReference type="GO" id="GO:0005737">
    <property type="term" value="C:cytoplasm"/>
    <property type="evidence" value="ECO:0007669"/>
    <property type="project" value="TreeGrafter"/>
</dbReference>
<keyword evidence="2" id="KW-0368">Histidine biosynthesis</keyword>
<gene>
    <name evidence="4" type="ORF">J8A68_005356</name>
</gene>
<sequence length="315" mass="36975">MHTHHSHSGDYVSHATDSLDATVALYYSKGFKIVCLTEHMPRLHDQFLYPEELEKHYTTDNLVSDFQAFTNHAKRLQQEYKDKMKIIIGFEVEGIDIPHIEYSQELIAKNNEIQMMVGSVHFVHQIPIDFTVELWKEARSKSRTTRGLYCDYFDLQYRVITSLKPMVVGHFDLIRLLQPEDDFDSTTGKLTRDVNVEIDWPEVWERIVRNIKVVYEYGGLFELNSSAIRKGWDTPYPRRDIAEAIIKYGGGRFCLSDDSHALTQVGLNYHKVLEYLKSLNVDEIYHLDLDDDNELKVRTEDINILERSTFWDQYK</sequence>
<accession>A0A8J5QFH0</accession>